<dbReference type="AlphaFoldDB" id="A0A7I8JT16"/>
<feature type="region of interest" description="Disordered" evidence="1">
    <location>
        <begin position="127"/>
        <end position="153"/>
    </location>
</feature>
<protein>
    <submittedName>
        <fullName evidence="2">Uncharacterized protein</fullName>
    </submittedName>
</protein>
<feature type="compositionally biased region" description="Basic and acidic residues" evidence="1">
    <location>
        <begin position="136"/>
        <end position="153"/>
    </location>
</feature>
<feature type="compositionally biased region" description="Basic and acidic residues" evidence="1">
    <location>
        <begin position="70"/>
        <end position="85"/>
    </location>
</feature>
<sequence>MIARITTPPSAEATPHSEKVAGLSCRYPTGLLPLGNKKGKVIDHFYGEGLPDLGLEPAEKAAALNHVLKKKQDPTEPSLENHIESENVETQKAMDSQGAVPAGQEPSRILRRSIRLHASKGAAFEISGRGACGSKRSGEDDPDGKLDRHSRSEKLALLTSRASKRLAGLEPDPTVGIEVGDRSLKRGRPSTRSRSRLVPSPFSDIRDLAADPPKFEDGSLGGRVGSADHAGAGDTAAEFAVTSPFGDRWPDPCIEFAFKTLTGQIPVPEAAAIGDYFCEWLSPPPAAADGAPTPPEVPEKSLFPPA</sequence>
<feature type="region of interest" description="Disordered" evidence="1">
    <location>
        <begin position="1"/>
        <end position="20"/>
    </location>
</feature>
<evidence type="ECO:0000313" key="3">
    <source>
        <dbReference type="Proteomes" id="UP001189122"/>
    </source>
</evidence>
<dbReference type="EMBL" id="LR743605">
    <property type="protein sequence ID" value="CAA2634347.1"/>
    <property type="molecule type" value="Genomic_DNA"/>
</dbReference>
<feature type="compositionally biased region" description="Pro residues" evidence="1">
    <location>
        <begin position="284"/>
        <end position="296"/>
    </location>
</feature>
<evidence type="ECO:0000256" key="1">
    <source>
        <dbReference type="SAM" id="MobiDB-lite"/>
    </source>
</evidence>
<keyword evidence="3" id="KW-1185">Reference proteome</keyword>
<dbReference type="PANTHER" id="PTHR34067">
    <property type="entry name" value="OS04G0193200 PROTEIN"/>
    <property type="match status" value="1"/>
</dbReference>
<accession>A0A7I8JT16</accession>
<feature type="region of interest" description="Disordered" evidence="1">
    <location>
        <begin position="69"/>
        <end position="106"/>
    </location>
</feature>
<dbReference type="PANTHER" id="PTHR34067:SF20">
    <property type="entry name" value="OS08G0206700 PROTEIN"/>
    <property type="match status" value="1"/>
</dbReference>
<feature type="region of interest" description="Disordered" evidence="1">
    <location>
        <begin position="284"/>
        <end position="306"/>
    </location>
</feature>
<evidence type="ECO:0000313" key="2">
    <source>
        <dbReference type="EMBL" id="CAA2634347.1"/>
    </source>
</evidence>
<name>A0A7I8JT16_SPIIN</name>
<dbReference type="Proteomes" id="UP001189122">
    <property type="component" value="Unassembled WGS sequence"/>
</dbReference>
<feature type="region of interest" description="Disordered" evidence="1">
    <location>
        <begin position="169"/>
        <end position="212"/>
    </location>
</feature>
<reference evidence="2 3" key="1">
    <citation type="submission" date="2019-12" db="EMBL/GenBank/DDBJ databases">
        <authorList>
            <person name="Scholz U."/>
            <person name="Mascher M."/>
            <person name="Fiebig A."/>
        </authorList>
    </citation>
    <scope>NUCLEOTIDE SEQUENCE</scope>
</reference>
<dbReference type="InterPro" id="IPR038945">
    <property type="entry name" value="MBD13-like"/>
</dbReference>
<dbReference type="EMBL" id="CACRZD030000018">
    <property type="protein sequence ID" value="CAA6673347.1"/>
    <property type="molecule type" value="Genomic_DNA"/>
</dbReference>
<gene>
    <name evidence="2" type="ORF">SI7747_18019764</name>
</gene>
<organism evidence="2">
    <name type="scientific">Spirodela intermedia</name>
    <name type="common">Intermediate duckweed</name>
    <dbReference type="NCBI Taxonomy" id="51605"/>
    <lineage>
        <taxon>Eukaryota</taxon>
        <taxon>Viridiplantae</taxon>
        <taxon>Streptophyta</taxon>
        <taxon>Embryophyta</taxon>
        <taxon>Tracheophyta</taxon>
        <taxon>Spermatophyta</taxon>
        <taxon>Magnoliopsida</taxon>
        <taxon>Liliopsida</taxon>
        <taxon>Araceae</taxon>
        <taxon>Lemnoideae</taxon>
        <taxon>Spirodela</taxon>
    </lineage>
</organism>
<proteinExistence type="predicted"/>
<feature type="compositionally biased region" description="Basic residues" evidence="1">
    <location>
        <begin position="185"/>
        <end position="195"/>
    </location>
</feature>